<feature type="domain" description="Metallo-beta-lactamase" evidence="7">
    <location>
        <begin position="542"/>
        <end position="746"/>
    </location>
</feature>
<accession>A0A4Z1BTM6</accession>
<evidence type="ECO:0000256" key="2">
    <source>
        <dbReference type="ARBA" id="ARBA00022475"/>
    </source>
</evidence>
<feature type="transmembrane region" description="Helical" evidence="6">
    <location>
        <begin position="444"/>
        <end position="464"/>
    </location>
</feature>
<dbReference type="Pfam" id="PF00753">
    <property type="entry name" value="Lactamase_B"/>
    <property type="match status" value="1"/>
</dbReference>
<keyword evidence="2" id="KW-1003">Cell membrane</keyword>
<dbReference type="AlphaFoldDB" id="A0A4Z1BTM6"/>
<name>A0A4Z1BTM6_9GAMM</name>
<evidence type="ECO:0000256" key="1">
    <source>
        <dbReference type="ARBA" id="ARBA00004651"/>
    </source>
</evidence>
<feature type="transmembrane region" description="Helical" evidence="6">
    <location>
        <begin position="502"/>
        <end position="522"/>
    </location>
</feature>
<dbReference type="Pfam" id="PF13567">
    <property type="entry name" value="DUF4131"/>
    <property type="match status" value="1"/>
</dbReference>
<feature type="transmembrane region" description="Helical" evidence="6">
    <location>
        <begin position="386"/>
        <end position="405"/>
    </location>
</feature>
<dbReference type="InterPro" id="IPR052159">
    <property type="entry name" value="Competence_DNA_uptake"/>
</dbReference>
<dbReference type="NCBIfam" id="TIGR00360">
    <property type="entry name" value="ComEC_N-term"/>
    <property type="match status" value="1"/>
</dbReference>
<dbReference type="GO" id="GO:0030420">
    <property type="term" value="P:establishment of competence for transformation"/>
    <property type="evidence" value="ECO:0007669"/>
    <property type="project" value="InterPro"/>
</dbReference>
<feature type="transmembrane region" description="Helical" evidence="6">
    <location>
        <begin position="7"/>
        <end position="24"/>
    </location>
</feature>
<dbReference type="PANTHER" id="PTHR30619">
    <property type="entry name" value="DNA INTERNALIZATION/COMPETENCE PROTEIN COMEC/REC2"/>
    <property type="match status" value="1"/>
</dbReference>
<feature type="transmembrane region" description="Helical" evidence="6">
    <location>
        <begin position="291"/>
        <end position="307"/>
    </location>
</feature>
<keyword evidence="4 6" id="KW-1133">Transmembrane helix</keyword>
<keyword evidence="5 6" id="KW-0472">Membrane</keyword>
<dbReference type="InterPro" id="IPR035681">
    <property type="entry name" value="ComA-like_MBL"/>
</dbReference>
<dbReference type="RefSeq" id="WP_135801830.1">
    <property type="nucleotide sequence ID" value="NZ_SRPF01000001.1"/>
</dbReference>
<dbReference type="InterPro" id="IPR004477">
    <property type="entry name" value="ComEC_N"/>
</dbReference>
<dbReference type="Gene3D" id="3.60.15.10">
    <property type="entry name" value="Ribonuclease Z/Hydroxyacylglutathione hydrolase-like"/>
    <property type="match status" value="1"/>
</dbReference>
<keyword evidence="3 6" id="KW-0812">Transmembrane</keyword>
<feature type="transmembrane region" description="Helical" evidence="6">
    <location>
        <begin position="411"/>
        <end position="437"/>
    </location>
</feature>
<dbReference type="EMBL" id="SRPF01000001">
    <property type="protein sequence ID" value="TGN41445.1"/>
    <property type="molecule type" value="Genomic_DNA"/>
</dbReference>
<evidence type="ECO:0000259" key="7">
    <source>
        <dbReference type="SMART" id="SM00849"/>
    </source>
</evidence>
<feature type="transmembrane region" description="Helical" evidence="6">
    <location>
        <begin position="30"/>
        <end position="47"/>
    </location>
</feature>
<gene>
    <name evidence="8" type="ORF">E5Q11_02585</name>
</gene>
<evidence type="ECO:0000256" key="5">
    <source>
        <dbReference type="ARBA" id="ARBA00023136"/>
    </source>
</evidence>
<dbReference type="Proteomes" id="UP000298325">
    <property type="component" value="Unassembled WGS sequence"/>
</dbReference>
<dbReference type="GO" id="GO:0005886">
    <property type="term" value="C:plasma membrane"/>
    <property type="evidence" value="ECO:0007669"/>
    <property type="project" value="UniProtKB-SubCell"/>
</dbReference>
<feature type="transmembrane region" description="Helical" evidence="6">
    <location>
        <begin position="360"/>
        <end position="379"/>
    </location>
</feature>
<protein>
    <submittedName>
        <fullName evidence="8">DNA internalization-related competence protein ComEC/Rec2</fullName>
    </submittedName>
</protein>
<dbReference type="InterPro" id="IPR004797">
    <property type="entry name" value="Competence_ComEC/Rec2"/>
</dbReference>
<evidence type="ECO:0000256" key="6">
    <source>
        <dbReference type="SAM" id="Phobius"/>
    </source>
</evidence>
<feature type="transmembrane region" description="Helical" evidence="6">
    <location>
        <begin position="479"/>
        <end position="495"/>
    </location>
</feature>
<dbReference type="InterPro" id="IPR001279">
    <property type="entry name" value="Metallo-B-lactamas"/>
</dbReference>
<feature type="transmembrane region" description="Helical" evidence="6">
    <location>
        <begin position="54"/>
        <end position="71"/>
    </location>
</feature>
<evidence type="ECO:0000256" key="4">
    <source>
        <dbReference type="ARBA" id="ARBA00022989"/>
    </source>
</evidence>
<proteinExistence type="predicted"/>
<reference evidence="8 9" key="1">
    <citation type="submission" date="2019-04" db="EMBL/GenBank/DDBJ databases">
        <authorList>
            <person name="Park S."/>
            <person name="Yoon J.-H."/>
        </authorList>
    </citation>
    <scope>NUCLEOTIDE SEQUENCE [LARGE SCALE GENOMIC DNA]</scope>
    <source>
        <strain evidence="8 9">HJM-18</strain>
    </source>
</reference>
<comment type="caution">
    <text evidence="8">The sequence shown here is derived from an EMBL/GenBank/DDBJ whole genome shotgun (WGS) entry which is preliminary data.</text>
</comment>
<evidence type="ECO:0000313" key="8">
    <source>
        <dbReference type="EMBL" id="TGN41445.1"/>
    </source>
</evidence>
<organism evidence="8 9">
    <name type="scientific">Marinobacter confluentis</name>
    <dbReference type="NCBI Taxonomy" id="1697557"/>
    <lineage>
        <taxon>Bacteria</taxon>
        <taxon>Pseudomonadati</taxon>
        <taxon>Pseudomonadota</taxon>
        <taxon>Gammaproteobacteria</taxon>
        <taxon>Pseudomonadales</taxon>
        <taxon>Marinobacteraceae</taxon>
        <taxon>Marinobacter</taxon>
    </lineage>
</organism>
<dbReference type="InterPro" id="IPR025405">
    <property type="entry name" value="DUF4131"/>
</dbReference>
<dbReference type="SMART" id="SM00849">
    <property type="entry name" value="Lactamase_B"/>
    <property type="match status" value="1"/>
</dbReference>
<dbReference type="PANTHER" id="PTHR30619:SF1">
    <property type="entry name" value="RECOMBINATION PROTEIN 2"/>
    <property type="match status" value="1"/>
</dbReference>
<dbReference type="OrthoDB" id="9761531at2"/>
<evidence type="ECO:0000256" key="3">
    <source>
        <dbReference type="ARBA" id="ARBA00022692"/>
    </source>
</evidence>
<dbReference type="SUPFAM" id="SSF56281">
    <property type="entry name" value="Metallo-hydrolase/oxidoreductase"/>
    <property type="match status" value="1"/>
</dbReference>
<evidence type="ECO:0000313" key="9">
    <source>
        <dbReference type="Proteomes" id="UP000298325"/>
    </source>
</evidence>
<keyword evidence="9" id="KW-1185">Reference proteome</keyword>
<dbReference type="InterPro" id="IPR036866">
    <property type="entry name" value="RibonucZ/Hydroxyglut_hydro"/>
</dbReference>
<dbReference type="NCBIfam" id="TIGR00361">
    <property type="entry name" value="ComEC_Rec2"/>
    <property type="match status" value="1"/>
</dbReference>
<feature type="transmembrane region" description="Helical" evidence="6">
    <location>
        <begin position="251"/>
        <end position="271"/>
    </location>
</feature>
<sequence>MSGSFRARIGLACFACGVILLYRLTALPPSYWPILVMGLVFLPALSLSGGQGRVCWLALASVVAGFAWAAWHAEARLETRLPSAFEGRELDVSGYVCGVPEPGSFQSVRFPFCVTQWHGTQPDPAGQKLPSRLRLAWYGDDASLQVPTRLKLTVMLKKPHGAVNPRGFRYESWLFRQNYGATGTIRAAGEDTSVTCGLHCHYHQWRRSAVDGLIQRLGSTESGPLIASLMLGYRGQLDPSHWQVLKATGTIHLVAISGLHLGLVAIGAGFLIRRCLVWLPEPWMPPARSRLVLFLLVCLASLVYALAAGFSVPTRRALIMVVVGCWWVLHARRGPASDAVLLALFLVLFIDPFSPLDQGFWLSFGAVGILTLVFSGLLRPTAWWRGLILAQVAIFALLWPILAFLDQSQPLVGFFANLVAIPLVSLLIMPAVFLCALAMVILPWADWLIIGVLDWLLQGFWWFLQQAANLHLPEPSPDIPELIGAAVLVPMALILPFRGYRLALGLTGMIWLSAAGGLWFGGSDSVNASVSQPEIWVWDVGQGLSILVRHGDRVLLYDTGPALEGVYSAVESVLVPNLKALGIHRINTLVISHADGDHSGGLPLLLENFEVDSIVSGEPDRLAESSGLAQDLVIGPCPTDSDWSFAPGLVTSAWQLGRDDEATSPKGNDASCVLTLSFNKGRKELILSGDISVETELAFLAEQSAAAAEIDPYRMVLAPHHGSRTSSSSEWVNRLAPDLVLFTAGYQHRYGHPHPDVVARYQAAGAQLLNTATSGAVHLLVGPDGVRVTETRERAPFWIDRHR</sequence>
<dbReference type="Pfam" id="PF03772">
    <property type="entry name" value="Competence"/>
    <property type="match status" value="1"/>
</dbReference>
<dbReference type="CDD" id="cd07731">
    <property type="entry name" value="ComA-like_MBL-fold"/>
    <property type="match status" value="1"/>
</dbReference>
<comment type="subcellular location">
    <subcellularLocation>
        <location evidence="1">Cell membrane</location>
        <topology evidence="1">Multi-pass membrane protein</topology>
    </subcellularLocation>
</comment>